<dbReference type="GO" id="GO:0032259">
    <property type="term" value="P:methylation"/>
    <property type="evidence" value="ECO:0007669"/>
    <property type="project" value="UniProtKB-KW"/>
</dbReference>
<evidence type="ECO:0000256" key="5">
    <source>
        <dbReference type="ARBA" id="ARBA00022679"/>
    </source>
</evidence>
<gene>
    <name evidence="10" type="primary">bioC_2</name>
    <name evidence="8" type="synonym">bioC</name>
    <name evidence="10" type="ORF">AW08_03322</name>
</gene>
<organism evidence="10 11">
    <name type="scientific">Candidatus Accumulibacter adjunctus</name>
    <dbReference type="NCBI Taxonomy" id="1454001"/>
    <lineage>
        <taxon>Bacteria</taxon>
        <taxon>Pseudomonadati</taxon>
        <taxon>Pseudomonadota</taxon>
        <taxon>Betaproteobacteria</taxon>
        <taxon>Candidatus Accumulibacter</taxon>
    </lineage>
</organism>
<dbReference type="GO" id="GO:0010340">
    <property type="term" value="F:carboxyl-O-methyltransferase activity"/>
    <property type="evidence" value="ECO:0007669"/>
    <property type="project" value="UniProtKB-UniRule"/>
</dbReference>
<dbReference type="GO" id="GO:0102130">
    <property type="term" value="F:malonyl-CoA methyltransferase activity"/>
    <property type="evidence" value="ECO:0007669"/>
    <property type="project" value="UniProtKB-EC"/>
</dbReference>
<dbReference type="PANTHER" id="PTHR13090">
    <property type="entry name" value="ARGININE-HYDROXYLASE NDUFAF5, MITOCHONDRIAL"/>
    <property type="match status" value="1"/>
</dbReference>
<evidence type="ECO:0000256" key="3">
    <source>
        <dbReference type="ARBA" id="ARBA00012327"/>
    </source>
</evidence>
<dbReference type="UniPathway" id="UPA00078"/>
<dbReference type="EMBL" id="JFAX01000025">
    <property type="protein sequence ID" value="EXI65274.1"/>
    <property type="molecule type" value="Genomic_DNA"/>
</dbReference>
<comment type="pathway">
    <text evidence="2 8">Cofactor biosynthesis; biotin biosynthesis.</text>
</comment>
<evidence type="ECO:0000256" key="2">
    <source>
        <dbReference type="ARBA" id="ARBA00004746"/>
    </source>
</evidence>
<keyword evidence="7 8" id="KW-0093">Biotin biosynthesis</keyword>
<sequence length="256" mass="27969">MPPVPARRRVRESFDRAAASYDEAAIVQRRVCQLLLDQFRSSAMPDSILDAGCGTGYGIGLLRQRWPAAEILAIDFAPAMLAAARQGADLCIAADIEALPCRDASCNIWWSNLTVQWCDPVAVCREAHRVLRPHGELALSTLGPATFAELRESFASIDQHRHTIGFSEPEAIAAALRHAGFAGVRLHRQTVSQHYPDLASLLRAVKDIGANSVGDGARSGMLGRRAWQSVQAAYERHRTSDGLPARYDVILAYAKK</sequence>
<evidence type="ECO:0000256" key="1">
    <source>
        <dbReference type="ARBA" id="ARBA00000852"/>
    </source>
</evidence>
<evidence type="ECO:0000313" key="11">
    <source>
        <dbReference type="Proteomes" id="UP000020218"/>
    </source>
</evidence>
<dbReference type="InterPro" id="IPR029063">
    <property type="entry name" value="SAM-dependent_MTases_sf"/>
</dbReference>
<dbReference type="SUPFAM" id="SSF53335">
    <property type="entry name" value="S-adenosyl-L-methionine-dependent methyltransferases"/>
    <property type="match status" value="1"/>
</dbReference>
<dbReference type="InterPro" id="IPR011814">
    <property type="entry name" value="BioC"/>
</dbReference>
<keyword evidence="11" id="KW-1185">Reference proteome</keyword>
<dbReference type="CDD" id="cd02440">
    <property type="entry name" value="AdoMet_MTases"/>
    <property type="match status" value="1"/>
</dbReference>
<dbReference type="STRING" id="1454001.AW08_03322"/>
<dbReference type="HAMAP" id="MF_00835">
    <property type="entry name" value="BioC"/>
    <property type="match status" value="1"/>
</dbReference>
<proteinExistence type="inferred from homology"/>
<comment type="caution">
    <text evidence="10">The sequence shown here is derived from an EMBL/GenBank/DDBJ whole genome shotgun (WGS) entry which is preliminary data.</text>
</comment>
<dbReference type="PATRIC" id="fig|1454001.3.peg.3368"/>
<dbReference type="Pfam" id="PF08241">
    <property type="entry name" value="Methyltransf_11"/>
    <property type="match status" value="1"/>
</dbReference>
<dbReference type="AlphaFoldDB" id="A0A011PG77"/>
<keyword evidence="5 8" id="KW-0808">Transferase</keyword>
<protein>
    <recommendedName>
        <fullName evidence="3 8">Malonyl-[acyl-carrier protein] O-methyltransferase</fullName>
        <shortName evidence="8">Malonyl-ACP O-methyltransferase</shortName>
        <ecNumber evidence="3 8">2.1.1.197</ecNumber>
    </recommendedName>
    <alternativeName>
        <fullName evidence="8">Biotin synthesis protein BioC</fullName>
    </alternativeName>
</protein>
<dbReference type="GO" id="GO:0009102">
    <property type="term" value="P:biotin biosynthetic process"/>
    <property type="evidence" value="ECO:0007669"/>
    <property type="project" value="UniProtKB-UniRule"/>
</dbReference>
<comment type="similarity">
    <text evidence="8">Belongs to the methyltransferase superfamily.</text>
</comment>
<dbReference type="GO" id="GO:0008757">
    <property type="term" value="F:S-adenosylmethionine-dependent methyltransferase activity"/>
    <property type="evidence" value="ECO:0007669"/>
    <property type="project" value="InterPro"/>
</dbReference>
<dbReference type="Gene3D" id="3.40.50.150">
    <property type="entry name" value="Vaccinia Virus protein VP39"/>
    <property type="match status" value="1"/>
</dbReference>
<dbReference type="PANTHER" id="PTHR13090:SF1">
    <property type="entry name" value="ARGININE-HYDROXYLASE NDUFAF5, MITOCHONDRIAL"/>
    <property type="match status" value="1"/>
</dbReference>
<feature type="domain" description="Methyltransferase type 11" evidence="9">
    <location>
        <begin position="49"/>
        <end position="138"/>
    </location>
</feature>
<dbReference type="Proteomes" id="UP000020218">
    <property type="component" value="Unassembled WGS sequence"/>
</dbReference>
<evidence type="ECO:0000256" key="8">
    <source>
        <dbReference type="HAMAP-Rule" id="MF_00835"/>
    </source>
</evidence>
<evidence type="ECO:0000256" key="7">
    <source>
        <dbReference type="ARBA" id="ARBA00022756"/>
    </source>
</evidence>
<evidence type="ECO:0000256" key="4">
    <source>
        <dbReference type="ARBA" id="ARBA00022603"/>
    </source>
</evidence>
<evidence type="ECO:0000256" key="6">
    <source>
        <dbReference type="ARBA" id="ARBA00022691"/>
    </source>
</evidence>
<dbReference type="InterPro" id="IPR050602">
    <property type="entry name" value="Malonyl-ACP_OMT"/>
</dbReference>
<evidence type="ECO:0000313" key="10">
    <source>
        <dbReference type="EMBL" id="EXI65274.1"/>
    </source>
</evidence>
<evidence type="ECO:0000259" key="9">
    <source>
        <dbReference type="Pfam" id="PF08241"/>
    </source>
</evidence>
<dbReference type="InterPro" id="IPR013216">
    <property type="entry name" value="Methyltransf_11"/>
</dbReference>
<keyword evidence="6 8" id="KW-0949">S-adenosyl-L-methionine</keyword>
<accession>A0A011PG77</accession>
<reference evidence="10" key="1">
    <citation type="submission" date="2014-02" db="EMBL/GenBank/DDBJ databases">
        <title>Expanding our view of genomic diversity in Candidatus Accumulibacter clades.</title>
        <authorList>
            <person name="Skennerton C.T."/>
            <person name="Barr J.J."/>
            <person name="Slater F.R."/>
            <person name="Bond P.L."/>
            <person name="Tyson G.W."/>
        </authorList>
    </citation>
    <scope>NUCLEOTIDE SEQUENCE [LARGE SCALE GENOMIC DNA]</scope>
</reference>
<comment type="catalytic activity">
    <reaction evidence="1 8">
        <text>malonyl-[ACP] + S-adenosyl-L-methionine = malonyl-[ACP] methyl ester + S-adenosyl-L-homocysteine</text>
        <dbReference type="Rhea" id="RHEA:17105"/>
        <dbReference type="Rhea" id="RHEA-COMP:9623"/>
        <dbReference type="Rhea" id="RHEA-COMP:9954"/>
        <dbReference type="ChEBI" id="CHEBI:57856"/>
        <dbReference type="ChEBI" id="CHEBI:59789"/>
        <dbReference type="ChEBI" id="CHEBI:78449"/>
        <dbReference type="ChEBI" id="CHEBI:78845"/>
        <dbReference type="EC" id="2.1.1.197"/>
    </reaction>
</comment>
<dbReference type="NCBIfam" id="TIGR02072">
    <property type="entry name" value="BioC"/>
    <property type="match status" value="1"/>
</dbReference>
<keyword evidence="4 8" id="KW-0489">Methyltransferase</keyword>
<dbReference type="EC" id="2.1.1.197" evidence="3 8"/>
<comment type="function">
    <text evidence="8">Converts the free carboxyl group of a malonyl-thioester to its methyl ester by transfer of a methyl group from S-adenosyl-L-methionine (SAM). It allows to synthesize pimeloyl-ACP via the fatty acid synthetic pathway.</text>
</comment>
<name>A0A011PG77_9PROT</name>